<accession>A0A212SEC1</accession>
<evidence type="ECO:0000313" key="2">
    <source>
        <dbReference type="Proteomes" id="UP000198418"/>
    </source>
</evidence>
<sequence>MSFIAYADRTGVIGFAKKCPAGALPIARHADLERLKSQVSALARVGHDNKTLLVPGVPEAENSDQAVDAMVNFTNRVSARLQEASR</sequence>
<evidence type="ECO:0008006" key="3">
    <source>
        <dbReference type="Google" id="ProtNLM"/>
    </source>
</evidence>
<dbReference type="Proteomes" id="UP000198418">
    <property type="component" value="Unassembled WGS sequence"/>
</dbReference>
<protein>
    <recommendedName>
        <fullName evidence="3">Host nuclease inhibitor protein</fullName>
    </recommendedName>
</protein>
<organism evidence="1 2">
    <name type="scientific">Rhodoblastus acidophilus</name>
    <name type="common">Rhodopseudomonas acidophila</name>
    <dbReference type="NCBI Taxonomy" id="1074"/>
    <lineage>
        <taxon>Bacteria</taxon>
        <taxon>Pseudomonadati</taxon>
        <taxon>Pseudomonadota</taxon>
        <taxon>Alphaproteobacteria</taxon>
        <taxon>Hyphomicrobiales</taxon>
        <taxon>Rhodoblastaceae</taxon>
        <taxon>Rhodoblastus</taxon>
    </lineage>
</organism>
<name>A0A212SEC1_RHOAC</name>
<dbReference type="RefSeq" id="WP_088522584.1">
    <property type="nucleotide sequence ID" value="NZ_FYDG01000032.1"/>
</dbReference>
<dbReference type="EMBL" id="FYDG01000032">
    <property type="protein sequence ID" value="SNB83999.1"/>
    <property type="molecule type" value="Genomic_DNA"/>
</dbReference>
<gene>
    <name evidence="1" type="ORF">SAMN06265338_1324</name>
</gene>
<evidence type="ECO:0000313" key="1">
    <source>
        <dbReference type="EMBL" id="SNB83999.1"/>
    </source>
</evidence>
<dbReference type="AlphaFoldDB" id="A0A212SEC1"/>
<dbReference type="OrthoDB" id="8456881at2"/>
<keyword evidence="2" id="KW-1185">Reference proteome</keyword>
<proteinExistence type="predicted"/>
<reference evidence="2" key="1">
    <citation type="submission" date="2017-06" db="EMBL/GenBank/DDBJ databases">
        <authorList>
            <person name="Varghese N."/>
            <person name="Submissions S."/>
        </authorList>
    </citation>
    <scope>NUCLEOTIDE SEQUENCE [LARGE SCALE GENOMIC DNA]</scope>
    <source>
        <strain evidence="2">DSM 137</strain>
    </source>
</reference>